<organism evidence="3 4">
    <name type="scientific">Dactylosporangium maewongense</name>
    <dbReference type="NCBI Taxonomy" id="634393"/>
    <lineage>
        <taxon>Bacteria</taxon>
        <taxon>Bacillati</taxon>
        <taxon>Actinomycetota</taxon>
        <taxon>Actinomycetes</taxon>
        <taxon>Micromonosporales</taxon>
        <taxon>Micromonosporaceae</taxon>
        <taxon>Dactylosporangium</taxon>
    </lineage>
</organism>
<dbReference type="PANTHER" id="PTHR10569:SF2">
    <property type="entry name" value="GLYCOGEN DEBRANCHING ENZYME"/>
    <property type="match status" value="1"/>
</dbReference>
<name>A0ABN2B6G3_9ACTN</name>
<evidence type="ECO:0000259" key="2">
    <source>
        <dbReference type="Pfam" id="PF12439"/>
    </source>
</evidence>
<dbReference type="SUPFAM" id="SSF48208">
    <property type="entry name" value="Six-hairpin glycosidases"/>
    <property type="match status" value="1"/>
</dbReference>
<dbReference type="InterPro" id="IPR012341">
    <property type="entry name" value="6hp_glycosidase-like_sf"/>
</dbReference>
<feature type="domain" description="Glycogen debranching enzyme bacterial and archaeal type N-terminal" evidence="2">
    <location>
        <begin position="18"/>
        <end position="228"/>
    </location>
</feature>
<comment type="caution">
    <text evidence="3">The sequence shown here is derived from an EMBL/GenBank/DDBJ whole genome shotgun (WGS) entry which is preliminary data.</text>
</comment>
<keyword evidence="4" id="KW-1185">Reference proteome</keyword>
<dbReference type="InterPro" id="IPR008928">
    <property type="entry name" value="6-hairpin_glycosidase_sf"/>
</dbReference>
<dbReference type="InterPro" id="IPR024742">
    <property type="entry name" value="Glycogen_debranch_N"/>
</dbReference>
<reference evidence="3 4" key="1">
    <citation type="journal article" date="2019" name="Int. J. Syst. Evol. Microbiol.">
        <title>The Global Catalogue of Microorganisms (GCM) 10K type strain sequencing project: providing services to taxonomists for standard genome sequencing and annotation.</title>
        <authorList>
            <consortium name="The Broad Institute Genomics Platform"/>
            <consortium name="The Broad Institute Genome Sequencing Center for Infectious Disease"/>
            <person name="Wu L."/>
            <person name="Ma J."/>
        </authorList>
    </citation>
    <scope>NUCLEOTIDE SEQUENCE [LARGE SCALE GENOMIC DNA]</scope>
    <source>
        <strain evidence="3 4">JCM 15933</strain>
    </source>
</reference>
<proteinExistence type="predicted"/>
<dbReference type="RefSeq" id="WP_344505679.1">
    <property type="nucleotide sequence ID" value="NZ_BAAAQD010000012.1"/>
</dbReference>
<protein>
    <submittedName>
        <fullName evidence="3">Amylo-alpha-1,6-glucosidase</fullName>
    </submittedName>
</protein>
<dbReference type="InterPro" id="IPR032790">
    <property type="entry name" value="GDE_C"/>
</dbReference>
<dbReference type="Pfam" id="PF06202">
    <property type="entry name" value="GDE_C"/>
    <property type="match status" value="1"/>
</dbReference>
<dbReference type="InterPro" id="IPR010401">
    <property type="entry name" value="AGL/Gdb1"/>
</dbReference>
<evidence type="ECO:0000259" key="1">
    <source>
        <dbReference type="Pfam" id="PF06202"/>
    </source>
</evidence>
<dbReference type="Pfam" id="PF12439">
    <property type="entry name" value="GDE_N"/>
    <property type="match status" value="1"/>
</dbReference>
<dbReference type="Gene3D" id="1.50.10.10">
    <property type="match status" value="1"/>
</dbReference>
<evidence type="ECO:0000313" key="3">
    <source>
        <dbReference type="EMBL" id="GAA1534160.1"/>
    </source>
</evidence>
<feature type="domain" description="Glycogen debranching enzyme C-terminal" evidence="1">
    <location>
        <begin position="290"/>
        <end position="640"/>
    </location>
</feature>
<gene>
    <name evidence="3" type="ORF">GCM10009827_060340</name>
</gene>
<dbReference type="Proteomes" id="UP001501470">
    <property type="component" value="Unassembled WGS sequence"/>
</dbReference>
<sequence length="652" mass="69137">MIRFGRQVCGDLDAAASREWLVTDGLGGYAMGTVAGLRTRRYHGLLVVAAPGAASRSLGLAALDPVVRAGERVFRLATDEWAGGAVDPAGHTHLAEFRLVDGVPCWRWDLGDVVLEREIAMAHGRSAVGVVFRVLRAPRPVELELTPLCTWRDAHGERHAWGDPQVTPVAGGFEFEGVYRVAGPSWRPGGEWYRGVHAREEAARGLNPDEDLWAAGRFTATLAPGETASVTAFATGEPAADAVPTTFAGGMPAAFVDGETPSAMEIVASARRRAVALGGGDAVGRQLAIAADQFVIETPTGPSAVAGYPWFGEWSRDLMTSFEGLFLTTGRHEQARRVLLRAGATVSDGMLANTADTGTLEYNTADAALWFLRAIDRYAEVTGDLDTVAALAGAMDEVLDLHRRGTRFGIAADPADGLLMQGKPGFALTWMDARVDGVPVTERQGKAVEINALWVNGLASTAALFDRIGRGHDWSAAASRAAASFEHRFTRPDGLGLYDVVDGPAGNDPSIRPNQLLAVGLPHVPAADPDIVELCRATLLTSIGPRSLAPGSPGYHGRHRGGPPDRDRAYHQGTVWPWLIGPFVDAARRAGADTTGVLDGLELHLSEWGLGSVSETADGDAPHAATGCPFQAWSVAEFLRARALEGGTWVGR</sequence>
<accession>A0ABN2B6G3</accession>
<evidence type="ECO:0000313" key="4">
    <source>
        <dbReference type="Proteomes" id="UP001501470"/>
    </source>
</evidence>
<dbReference type="EMBL" id="BAAAQD010000012">
    <property type="protein sequence ID" value="GAA1534160.1"/>
    <property type="molecule type" value="Genomic_DNA"/>
</dbReference>
<dbReference type="PANTHER" id="PTHR10569">
    <property type="entry name" value="GLYCOGEN DEBRANCHING ENZYME"/>
    <property type="match status" value="1"/>
</dbReference>